<evidence type="ECO:0000256" key="2">
    <source>
        <dbReference type="ARBA" id="ARBA00022729"/>
    </source>
</evidence>
<feature type="transmembrane region" description="Helical" evidence="7">
    <location>
        <begin position="5"/>
        <end position="24"/>
    </location>
</feature>
<dbReference type="InterPro" id="IPR013783">
    <property type="entry name" value="Ig-like_fold"/>
</dbReference>
<dbReference type="PANTHER" id="PTHR24100:SF151">
    <property type="entry name" value="ICOS LIGAND"/>
    <property type="match status" value="1"/>
</dbReference>
<proteinExistence type="predicted"/>
<dbReference type="PANTHER" id="PTHR24100">
    <property type="entry name" value="BUTYROPHILIN"/>
    <property type="match status" value="1"/>
</dbReference>
<protein>
    <recommendedName>
        <fullName evidence="8">Ig-like domain-containing protein</fullName>
    </recommendedName>
</protein>
<keyword evidence="7" id="KW-1133">Transmembrane helix</keyword>
<dbReference type="Ensembl" id="ENSAPET00000034564.1">
    <property type="protein sequence ID" value="ENSAPEP00000033683.1"/>
    <property type="gene ID" value="ENSAPEG00000023936.1"/>
</dbReference>
<evidence type="ECO:0000256" key="4">
    <source>
        <dbReference type="ARBA" id="ARBA00023157"/>
    </source>
</evidence>
<evidence type="ECO:0000256" key="7">
    <source>
        <dbReference type="SAM" id="Phobius"/>
    </source>
</evidence>
<keyword evidence="4" id="KW-1015">Disulfide bond</keyword>
<feature type="domain" description="Ig-like" evidence="8">
    <location>
        <begin position="63"/>
        <end position="137"/>
    </location>
</feature>
<dbReference type="InterPro" id="IPR050504">
    <property type="entry name" value="IgSF_BTN/MOG"/>
</dbReference>
<dbReference type="InterPro" id="IPR013106">
    <property type="entry name" value="Ig_V-set"/>
</dbReference>
<evidence type="ECO:0000256" key="6">
    <source>
        <dbReference type="ARBA" id="ARBA00023319"/>
    </source>
</evidence>
<dbReference type="GeneTree" id="ENSGT00990000204085"/>
<evidence type="ECO:0000256" key="5">
    <source>
        <dbReference type="ARBA" id="ARBA00023180"/>
    </source>
</evidence>
<dbReference type="GO" id="GO:0050863">
    <property type="term" value="P:regulation of T cell activation"/>
    <property type="evidence" value="ECO:0007669"/>
    <property type="project" value="UniProtKB-ARBA"/>
</dbReference>
<dbReference type="Pfam" id="PF07686">
    <property type="entry name" value="V-set"/>
    <property type="match status" value="1"/>
</dbReference>
<dbReference type="SUPFAM" id="SSF48726">
    <property type="entry name" value="Immunoglobulin"/>
    <property type="match status" value="1"/>
</dbReference>
<feature type="transmembrane region" description="Helical" evidence="7">
    <location>
        <begin position="30"/>
        <end position="52"/>
    </location>
</feature>
<dbReference type="STRING" id="161767.ENSAPEP00000033683"/>
<dbReference type="PROSITE" id="PS50835">
    <property type="entry name" value="IG_LIKE"/>
    <property type="match status" value="1"/>
</dbReference>
<dbReference type="FunFam" id="2.60.40.10:FF:000142">
    <property type="entry name" value="V-set domain-containing T-cell activation inhibitor 1"/>
    <property type="match status" value="1"/>
</dbReference>
<evidence type="ECO:0000313" key="9">
    <source>
        <dbReference type="Ensembl" id="ENSAPEP00000033683.1"/>
    </source>
</evidence>
<dbReference type="InterPro" id="IPR036179">
    <property type="entry name" value="Ig-like_dom_sf"/>
</dbReference>
<evidence type="ECO:0000256" key="1">
    <source>
        <dbReference type="ARBA" id="ARBA00004370"/>
    </source>
</evidence>
<reference evidence="9" key="2">
    <citation type="submission" date="2025-08" db="UniProtKB">
        <authorList>
            <consortium name="Ensembl"/>
        </authorList>
    </citation>
    <scope>IDENTIFICATION</scope>
</reference>
<sequence>MYIFVVIYCLLTFSYLFDFSIVYAHIFFKIIYLLFTYLFVVLLLINDFLLVIGSHDTITAAVGEDVILPCHLEPPFDVHNLTVLWKHNGTAVHTYRSRRHNLDVQHNRTLLFHDEMVNGNISLKLFNVTEQDKGVYTYKIITYVFSCFIQTFSHESP</sequence>
<keyword evidence="2" id="KW-0732">Signal</keyword>
<comment type="subcellular location">
    <subcellularLocation>
        <location evidence="1">Membrane</location>
    </subcellularLocation>
</comment>
<dbReference type="GO" id="GO:1903037">
    <property type="term" value="P:regulation of leukocyte cell-cell adhesion"/>
    <property type="evidence" value="ECO:0007669"/>
    <property type="project" value="UniProtKB-ARBA"/>
</dbReference>
<reference evidence="9" key="3">
    <citation type="submission" date="2025-09" db="UniProtKB">
        <authorList>
            <consortium name="Ensembl"/>
        </authorList>
    </citation>
    <scope>IDENTIFICATION</scope>
</reference>
<name>A0A3P8UDQ5_AMPPE</name>
<accession>A0A3P8UDQ5</accession>
<organism evidence="9 10">
    <name type="scientific">Amphiprion percula</name>
    <name type="common">Orange clownfish</name>
    <name type="synonym">Lutjanus percula</name>
    <dbReference type="NCBI Taxonomy" id="161767"/>
    <lineage>
        <taxon>Eukaryota</taxon>
        <taxon>Metazoa</taxon>
        <taxon>Chordata</taxon>
        <taxon>Craniata</taxon>
        <taxon>Vertebrata</taxon>
        <taxon>Euteleostomi</taxon>
        <taxon>Actinopterygii</taxon>
        <taxon>Neopterygii</taxon>
        <taxon>Teleostei</taxon>
        <taxon>Neoteleostei</taxon>
        <taxon>Acanthomorphata</taxon>
        <taxon>Ovalentaria</taxon>
        <taxon>Pomacentridae</taxon>
        <taxon>Amphiprion</taxon>
    </lineage>
</organism>
<evidence type="ECO:0000313" key="10">
    <source>
        <dbReference type="Proteomes" id="UP000265080"/>
    </source>
</evidence>
<dbReference type="GO" id="GO:0001817">
    <property type="term" value="P:regulation of cytokine production"/>
    <property type="evidence" value="ECO:0007669"/>
    <property type="project" value="TreeGrafter"/>
</dbReference>
<keyword evidence="10" id="KW-1185">Reference proteome</keyword>
<keyword evidence="7" id="KW-0812">Transmembrane</keyword>
<evidence type="ECO:0000256" key="3">
    <source>
        <dbReference type="ARBA" id="ARBA00023136"/>
    </source>
</evidence>
<dbReference type="GO" id="GO:0005102">
    <property type="term" value="F:signaling receptor binding"/>
    <property type="evidence" value="ECO:0007669"/>
    <property type="project" value="TreeGrafter"/>
</dbReference>
<dbReference type="InterPro" id="IPR007110">
    <property type="entry name" value="Ig-like_dom"/>
</dbReference>
<dbReference type="AlphaFoldDB" id="A0A3P8UDQ5"/>
<keyword evidence="6" id="KW-0393">Immunoglobulin domain</keyword>
<dbReference type="GO" id="GO:0009897">
    <property type="term" value="C:external side of plasma membrane"/>
    <property type="evidence" value="ECO:0007669"/>
    <property type="project" value="TreeGrafter"/>
</dbReference>
<dbReference type="GO" id="GO:0050852">
    <property type="term" value="P:T cell receptor signaling pathway"/>
    <property type="evidence" value="ECO:0007669"/>
    <property type="project" value="TreeGrafter"/>
</dbReference>
<keyword evidence="5" id="KW-0325">Glycoprotein</keyword>
<dbReference type="Proteomes" id="UP000265080">
    <property type="component" value="Chromosome 23"/>
</dbReference>
<keyword evidence="3 7" id="KW-0472">Membrane</keyword>
<dbReference type="Gene3D" id="2.60.40.10">
    <property type="entry name" value="Immunoglobulins"/>
    <property type="match status" value="1"/>
</dbReference>
<evidence type="ECO:0000259" key="8">
    <source>
        <dbReference type="PROSITE" id="PS50835"/>
    </source>
</evidence>
<reference evidence="9 10" key="1">
    <citation type="submission" date="2018-03" db="EMBL/GenBank/DDBJ databases">
        <title>Finding Nemo's genes: A chromosome-scale reference assembly of the genome of the orange clownfish Amphiprion percula.</title>
        <authorList>
            <person name="Lehmann R."/>
        </authorList>
    </citation>
    <scope>NUCLEOTIDE SEQUENCE</scope>
</reference>